<comment type="caution">
    <text evidence="5">The sequence shown here is derived from an EMBL/GenBank/DDBJ whole genome shotgun (WGS) entry which is preliminary data.</text>
</comment>
<comment type="PTM">
    <text evidence="4">Autoproteolytically processed. The inactive tetrameric zymogen termed p46 autoprocesses to a smaller form termed p41, which is active only during spore germination.</text>
</comment>
<evidence type="ECO:0000256" key="1">
    <source>
        <dbReference type="ARBA" id="ARBA00022670"/>
    </source>
</evidence>
<feature type="chain" id="PRO_5044929764" description="Germination protease" evidence="4">
    <location>
        <begin position="7"/>
        <end position="279"/>
    </location>
</feature>
<evidence type="ECO:0000256" key="2">
    <source>
        <dbReference type="ARBA" id="ARBA00022801"/>
    </source>
</evidence>
<sequence length="279" mass="29522">MGIRTDLAMEAKALWEKSAGKTTKLAGVRARERERDGFAVTDVHILDRRGEAALGKPAGRYVTLELPPLARDVRPAAEALAAELRRLLRLQPGQGVLVAGLGNEAVTPDALGPLCLRGLFLTRHLIRHLPEQFGGVRPVSAVAPGVLATTGMESLELVRGAVRHVRPACVLAVDALAAAAPERLCRTFQLSDAGIVPGSGVGNARAALQKRTLGVPVFCLGVPTVLDAGTLGGPRGMIVTPRDIDAQVRFLGRVAADAVNLALHPEISYDDFAQFIPNR</sequence>
<protein>
    <recommendedName>
        <fullName evidence="4">Germination protease</fullName>
        <ecNumber evidence="4">3.4.24.78</ecNumber>
    </recommendedName>
    <alternativeName>
        <fullName evidence="4">GPR endopeptidase</fullName>
    </alternativeName>
    <alternativeName>
        <fullName evidence="4">Germination proteinase</fullName>
    </alternativeName>
    <alternativeName>
        <fullName evidence="4">Spore protease</fullName>
    </alternativeName>
</protein>
<dbReference type="Pfam" id="PF03418">
    <property type="entry name" value="Peptidase_A25"/>
    <property type="match status" value="1"/>
</dbReference>
<reference evidence="5 6" key="1">
    <citation type="submission" date="2024-03" db="EMBL/GenBank/DDBJ databases">
        <title>Human intestinal bacterial collection.</title>
        <authorList>
            <person name="Pauvert C."/>
            <person name="Hitch T.C.A."/>
            <person name="Clavel T."/>
        </authorList>
    </citation>
    <scope>NUCLEOTIDE SEQUENCE [LARGE SCALE GENOMIC DNA]</scope>
    <source>
        <strain evidence="5 6">CLA-AA-H192</strain>
    </source>
</reference>
<dbReference type="Gene3D" id="3.40.50.1450">
    <property type="entry name" value="HybD-like"/>
    <property type="match status" value="1"/>
</dbReference>
<comment type="similarity">
    <text evidence="4">Belongs to the peptidase A25 family.</text>
</comment>
<dbReference type="Proteomes" id="UP001491552">
    <property type="component" value="Unassembled WGS sequence"/>
</dbReference>
<dbReference type="NCBIfam" id="TIGR01441">
    <property type="entry name" value="GPR"/>
    <property type="match status" value="1"/>
</dbReference>
<evidence type="ECO:0000313" key="6">
    <source>
        <dbReference type="Proteomes" id="UP001491552"/>
    </source>
</evidence>
<evidence type="ECO:0000256" key="3">
    <source>
        <dbReference type="ARBA" id="ARBA00023145"/>
    </source>
</evidence>
<gene>
    <name evidence="4 5" type="primary">gpr</name>
    <name evidence="5" type="ORF">WMO66_09015</name>
</gene>
<dbReference type="SUPFAM" id="SSF53163">
    <property type="entry name" value="HybD-like"/>
    <property type="match status" value="1"/>
</dbReference>
<organism evidence="5 6">
    <name type="scientific">Faecousia intestinalis</name>
    <dbReference type="NCBI Taxonomy" id="3133167"/>
    <lineage>
        <taxon>Bacteria</taxon>
        <taxon>Bacillati</taxon>
        <taxon>Bacillota</taxon>
        <taxon>Clostridia</taxon>
        <taxon>Eubacteriales</taxon>
        <taxon>Oscillospiraceae</taxon>
        <taxon>Faecousia</taxon>
    </lineage>
</organism>
<name>A0ABV1G7J7_9FIRM</name>
<proteinExistence type="inferred from homology"/>
<dbReference type="EMBL" id="JBBMFF010000228">
    <property type="protein sequence ID" value="MEQ2511384.1"/>
    <property type="molecule type" value="Genomic_DNA"/>
</dbReference>
<dbReference type="GO" id="GO:0016787">
    <property type="term" value="F:hydrolase activity"/>
    <property type="evidence" value="ECO:0007669"/>
    <property type="project" value="UniProtKB-KW"/>
</dbReference>
<dbReference type="InterPro" id="IPR023430">
    <property type="entry name" value="Pept_HybD-like_dom_sf"/>
</dbReference>
<dbReference type="HAMAP" id="MF_00626">
    <property type="entry name" value="Germination_prot"/>
    <property type="match status" value="1"/>
</dbReference>
<dbReference type="EC" id="3.4.24.78" evidence="4"/>
<keyword evidence="3 4" id="KW-0865">Zymogen</keyword>
<comment type="function">
    <text evidence="4">Initiates the rapid degradation of small, acid-soluble proteins during spore germination.</text>
</comment>
<keyword evidence="2 4" id="KW-0378">Hydrolase</keyword>
<accession>A0ABV1G7J7</accession>
<comment type="subunit">
    <text evidence="4">Homotetramer.</text>
</comment>
<dbReference type="RefSeq" id="WP_349136076.1">
    <property type="nucleotide sequence ID" value="NZ_JBBMFF010000228.1"/>
</dbReference>
<keyword evidence="6" id="KW-1185">Reference proteome</keyword>
<dbReference type="InterPro" id="IPR005080">
    <property type="entry name" value="Peptidase_A25"/>
</dbReference>
<evidence type="ECO:0000313" key="5">
    <source>
        <dbReference type="EMBL" id="MEQ2511384.1"/>
    </source>
</evidence>
<keyword evidence="1 4" id="KW-0645">Protease</keyword>
<feature type="propeptide" id="PRO_5044929765" evidence="4">
    <location>
        <begin position="1"/>
        <end position="6"/>
    </location>
</feature>
<evidence type="ECO:0000256" key="4">
    <source>
        <dbReference type="HAMAP-Rule" id="MF_00626"/>
    </source>
</evidence>
<comment type="catalytic activity">
    <reaction evidence="4">
        <text>Endopeptidase action with P4 Glu or Asp, P1 preferably Glu &gt; Asp, P1' hydrophobic and P2' Ala.</text>
        <dbReference type="EC" id="3.4.24.78"/>
    </reaction>
</comment>